<organism evidence="1 2">
    <name type="scientific">Plakobranchus ocellatus</name>
    <dbReference type="NCBI Taxonomy" id="259542"/>
    <lineage>
        <taxon>Eukaryota</taxon>
        <taxon>Metazoa</taxon>
        <taxon>Spiralia</taxon>
        <taxon>Lophotrochozoa</taxon>
        <taxon>Mollusca</taxon>
        <taxon>Gastropoda</taxon>
        <taxon>Heterobranchia</taxon>
        <taxon>Euthyneura</taxon>
        <taxon>Panpulmonata</taxon>
        <taxon>Sacoglossa</taxon>
        <taxon>Placobranchoidea</taxon>
        <taxon>Plakobranchidae</taxon>
        <taxon>Plakobranchus</taxon>
    </lineage>
</organism>
<gene>
    <name evidence="1" type="ORF">PoB_002591000</name>
</gene>
<keyword evidence="2" id="KW-1185">Reference proteome</keyword>
<evidence type="ECO:0000313" key="1">
    <source>
        <dbReference type="EMBL" id="GFN99404.1"/>
    </source>
</evidence>
<name>A0AAV3ZW45_9GAST</name>
<sequence length="141" mass="16889">MDLDAAIRNMAVPRSVARVDESMNSRVGRSRLPTHIFTSSHEVKMVLTRRQKLIVWWWCKQRNTTHPTHRFAVHPINKLRHIQGEYHRLMPQLLNDQERFAQFVRMRHQTFYDLLQHCASDLKEKSTNFFRQSHLKNALCL</sequence>
<protein>
    <submittedName>
        <fullName evidence="1">Uncharacterized protein</fullName>
    </submittedName>
</protein>
<dbReference type="AlphaFoldDB" id="A0AAV3ZW45"/>
<proteinExistence type="predicted"/>
<accession>A0AAV3ZW45</accession>
<dbReference type="EMBL" id="BLXT01003003">
    <property type="protein sequence ID" value="GFN99404.1"/>
    <property type="molecule type" value="Genomic_DNA"/>
</dbReference>
<dbReference type="Proteomes" id="UP000735302">
    <property type="component" value="Unassembled WGS sequence"/>
</dbReference>
<comment type="caution">
    <text evidence="1">The sequence shown here is derived from an EMBL/GenBank/DDBJ whole genome shotgun (WGS) entry which is preliminary data.</text>
</comment>
<evidence type="ECO:0000313" key="2">
    <source>
        <dbReference type="Proteomes" id="UP000735302"/>
    </source>
</evidence>
<reference evidence="1 2" key="1">
    <citation type="journal article" date="2021" name="Elife">
        <title>Chloroplast acquisition without the gene transfer in kleptoplastic sea slugs, Plakobranchus ocellatus.</title>
        <authorList>
            <person name="Maeda T."/>
            <person name="Takahashi S."/>
            <person name="Yoshida T."/>
            <person name="Shimamura S."/>
            <person name="Takaki Y."/>
            <person name="Nagai Y."/>
            <person name="Toyoda A."/>
            <person name="Suzuki Y."/>
            <person name="Arimoto A."/>
            <person name="Ishii H."/>
            <person name="Satoh N."/>
            <person name="Nishiyama T."/>
            <person name="Hasebe M."/>
            <person name="Maruyama T."/>
            <person name="Minagawa J."/>
            <person name="Obokata J."/>
            <person name="Shigenobu S."/>
        </authorList>
    </citation>
    <scope>NUCLEOTIDE SEQUENCE [LARGE SCALE GENOMIC DNA]</scope>
</reference>